<dbReference type="AlphaFoldDB" id="A0A371PCN7"/>
<evidence type="ECO:0000313" key="12">
    <source>
        <dbReference type="Proteomes" id="UP000265581"/>
    </source>
</evidence>
<feature type="region of interest" description="Disordered" evidence="9">
    <location>
        <begin position="1"/>
        <end position="42"/>
    </location>
</feature>
<evidence type="ECO:0000256" key="8">
    <source>
        <dbReference type="ARBA" id="ARBA00039381"/>
    </source>
</evidence>
<dbReference type="GO" id="GO:0022857">
    <property type="term" value="F:transmembrane transporter activity"/>
    <property type="evidence" value="ECO:0007669"/>
    <property type="project" value="InterPro"/>
</dbReference>
<feature type="transmembrane region" description="Helical" evidence="10">
    <location>
        <begin position="391"/>
        <end position="412"/>
    </location>
</feature>
<gene>
    <name evidence="11" type="ORF">DX116_09235</name>
</gene>
<evidence type="ECO:0000256" key="7">
    <source>
        <dbReference type="ARBA" id="ARBA00023136"/>
    </source>
</evidence>
<evidence type="ECO:0000256" key="10">
    <source>
        <dbReference type="SAM" id="Phobius"/>
    </source>
</evidence>
<evidence type="ECO:0000256" key="2">
    <source>
        <dbReference type="ARBA" id="ARBA00022448"/>
    </source>
</evidence>
<feature type="transmembrane region" description="Helical" evidence="10">
    <location>
        <begin position="365"/>
        <end position="385"/>
    </location>
</feature>
<dbReference type="Pfam" id="PF02653">
    <property type="entry name" value="BPD_transp_2"/>
    <property type="match status" value="1"/>
</dbReference>
<feature type="transmembrane region" description="Helical" evidence="10">
    <location>
        <begin position="143"/>
        <end position="163"/>
    </location>
</feature>
<evidence type="ECO:0000256" key="6">
    <source>
        <dbReference type="ARBA" id="ARBA00022989"/>
    </source>
</evidence>
<reference evidence="11 12" key="1">
    <citation type="submission" date="2018-08" db="EMBL/GenBank/DDBJ databases">
        <title>Aeromicrobium sp. M2KJ-4, whole genome shotgun sequence.</title>
        <authorList>
            <person name="Tuo L."/>
        </authorList>
    </citation>
    <scope>NUCLEOTIDE SEQUENCE [LARGE SCALE GENOMIC DNA]</scope>
    <source>
        <strain evidence="11 12">M2KJ-4</strain>
    </source>
</reference>
<comment type="subcellular location">
    <subcellularLocation>
        <location evidence="1">Cell membrane</location>
        <topology evidence="1">Multi-pass membrane protein</topology>
    </subcellularLocation>
</comment>
<accession>A0A371PCN7</accession>
<proteinExistence type="predicted"/>
<evidence type="ECO:0000256" key="5">
    <source>
        <dbReference type="ARBA" id="ARBA00022692"/>
    </source>
</evidence>
<keyword evidence="12" id="KW-1185">Reference proteome</keyword>
<dbReference type="CDD" id="cd06579">
    <property type="entry name" value="TM_PBP1_transp_AraH_like"/>
    <property type="match status" value="1"/>
</dbReference>
<dbReference type="GO" id="GO:0005886">
    <property type="term" value="C:plasma membrane"/>
    <property type="evidence" value="ECO:0007669"/>
    <property type="project" value="UniProtKB-SubCell"/>
</dbReference>
<keyword evidence="2" id="KW-0813">Transport</keyword>
<evidence type="ECO:0000256" key="3">
    <source>
        <dbReference type="ARBA" id="ARBA00022475"/>
    </source>
</evidence>
<keyword evidence="6 10" id="KW-1133">Transmembrane helix</keyword>
<protein>
    <recommendedName>
        <fullName evidence="8">Autoinducer 2 import system permease protein LsrD</fullName>
    </recommendedName>
</protein>
<evidence type="ECO:0000313" key="11">
    <source>
        <dbReference type="EMBL" id="REK73695.1"/>
    </source>
</evidence>
<dbReference type="PANTHER" id="PTHR32196">
    <property type="entry name" value="ABC TRANSPORTER PERMEASE PROTEIN YPHD-RELATED-RELATED"/>
    <property type="match status" value="1"/>
</dbReference>
<evidence type="ECO:0000256" key="4">
    <source>
        <dbReference type="ARBA" id="ARBA00022519"/>
    </source>
</evidence>
<keyword evidence="7 10" id="KW-0472">Membrane</keyword>
<dbReference type="EMBL" id="QUBR01000001">
    <property type="protein sequence ID" value="REK73695.1"/>
    <property type="molecule type" value="Genomic_DNA"/>
</dbReference>
<feature type="compositionally biased region" description="Basic residues" evidence="9">
    <location>
        <begin position="1"/>
        <end position="14"/>
    </location>
</feature>
<comment type="caution">
    <text evidence="11">The sequence shown here is derived from an EMBL/GenBank/DDBJ whole genome shotgun (WGS) entry which is preliminary data.</text>
</comment>
<feature type="transmembrane region" description="Helical" evidence="10">
    <location>
        <begin position="261"/>
        <end position="282"/>
    </location>
</feature>
<organism evidence="11 12">
    <name type="scientific">Aeromicrobium endophyticum</name>
    <dbReference type="NCBI Taxonomy" id="2292704"/>
    <lineage>
        <taxon>Bacteria</taxon>
        <taxon>Bacillati</taxon>
        <taxon>Actinomycetota</taxon>
        <taxon>Actinomycetes</taxon>
        <taxon>Propionibacteriales</taxon>
        <taxon>Nocardioidaceae</taxon>
        <taxon>Aeromicrobium</taxon>
    </lineage>
</organism>
<feature type="transmembrane region" description="Helical" evidence="10">
    <location>
        <begin position="340"/>
        <end position="358"/>
    </location>
</feature>
<dbReference type="PANTHER" id="PTHR32196:SF71">
    <property type="entry name" value="AUTOINDUCER 2 IMPORT SYSTEM PERMEASE PROTEIN LSRD"/>
    <property type="match status" value="1"/>
</dbReference>
<keyword evidence="3" id="KW-1003">Cell membrane</keyword>
<name>A0A371PCN7_9ACTN</name>
<dbReference type="Proteomes" id="UP000265581">
    <property type="component" value="Unassembled WGS sequence"/>
</dbReference>
<keyword evidence="4" id="KW-0997">Cell inner membrane</keyword>
<evidence type="ECO:0000256" key="1">
    <source>
        <dbReference type="ARBA" id="ARBA00004651"/>
    </source>
</evidence>
<dbReference type="InterPro" id="IPR001851">
    <property type="entry name" value="ABC_transp_permease"/>
</dbReference>
<keyword evidence="5 10" id="KW-0812">Transmembrane</keyword>
<feature type="transmembrane region" description="Helical" evidence="10">
    <location>
        <begin position="316"/>
        <end position="334"/>
    </location>
</feature>
<feature type="transmembrane region" description="Helical" evidence="10">
    <location>
        <begin position="113"/>
        <end position="131"/>
    </location>
</feature>
<sequence length="419" mass="43316">MAGRRHPRSHHRRPRGAEALDRAAASVHGSQHRRGAEGHAEERLEHGVLVQAGVREALERKVSGNVGATQVAAEDTGRASVTPGEIEPAAASEGVVTVANPSGGRVVGALSKFSLIVVLAVLWVAFSLWNPSVFATWGNVQAILLQQATVGLLALAVMVPLVAGHYDLSAGFQFGMAQSLCAVLVLKEGWNPVVSIAAVLAVGALIGVINGQLITRLELPSFTTTLGTGLVVLGISELLTSNQVISGTAATWFLDLGRGKVLGLPLPFVYLAVVAVVLFVLLELTVWGRRAYAVGANPVAAQLSGIAADRLVRQSFVTTGVLCALAGCISVTSLGGSSPVVGFGSLLPAFAGAFLGATSIRPGRYNVVGTVIAVFVIGVGIIGLQQKGAQIYVQDLFNGGALLVAVIFATLARRRRAKA</sequence>
<feature type="transmembrane region" description="Helical" evidence="10">
    <location>
        <begin position="192"/>
        <end position="210"/>
    </location>
</feature>
<evidence type="ECO:0000256" key="9">
    <source>
        <dbReference type="SAM" id="MobiDB-lite"/>
    </source>
</evidence>